<name>A0A366LWI7_9ACTN</name>
<dbReference type="EMBL" id="QMEY01000008">
    <property type="protein sequence ID" value="RBQ18318.1"/>
    <property type="molecule type" value="Genomic_DNA"/>
</dbReference>
<dbReference type="SUPFAM" id="SSF51905">
    <property type="entry name" value="FAD/NAD(P)-binding domain"/>
    <property type="match status" value="1"/>
</dbReference>
<evidence type="ECO:0000259" key="2">
    <source>
        <dbReference type="Pfam" id="PF07992"/>
    </source>
</evidence>
<sequence length="89" mass="8930">MTAHGRQEMFDVVIVGGGPAGMAAALGLVRGLGLSLGVAVFGTLLTRELQGRAPSPAATAAAIPDVLFWGAPAAAVLMALLTLLPREAH</sequence>
<dbReference type="InterPro" id="IPR036188">
    <property type="entry name" value="FAD/NAD-bd_sf"/>
</dbReference>
<feature type="transmembrane region" description="Helical" evidence="1">
    <location>
        <begin position="66"/>
        <end position="84"/>
    </location>
</feature>
<keyword evidence="1" id="KW-0472">Membrane</keyword>
<dbReference type="InterPro" id="IPR023753">
    <property type="entry name" value="FAD/NAD-binding_dom"/>
</dbReference>
<proteinExistence type="predicted"/>
<accession>A0A366LWI7</accession>
<protein>
    <recommendedName>
        <fullName evidence="2">FAD/NAD(P)-binding domain-containing protein</fullName>
    </recommendedName>
</protein>
<evidence type="ECO:0000313" key="4">
    <source>
        <dbReference type="Proteomes" id="UP000253303"/>
    </source>
</evidence>
<keyword evidence="4" id="KW-1185">Reference proteome</keyword>
<feature type="domain" description="FAD/NAD(P)-binding" evidence="2">
    <location>
        <begin position="10"/>
        <end position="60"/>
    </location>
</feature>
<keyword evidence="1" id="KW-0812">Transmembrane</keyword>
<gene>
    <name evidence="3" type="ORF">DP939_20840</name>
</gene>
<dbReference type="Pfam" id="PF07992">
    <property type="entry name" value="Pyr_redox_2"/>
    <property type="match status" value="1"/>
</dbReference>
<dbReference type="Proteomes" id="UP000253303">
    <property type="component" value="Unassembled WGS sequence"/>
</dbReference>
<reference evidence="3 4" key="1">
    <citation type="submission" date="2018-06" db="EMBL/GenBank/DDBJ databases">
        <title>Sphaerisporangium craniellae sp. nov., isolated from a marine sponge in the South China Sea.</title>
        <authorList>
            <person name="Li L."/>
        </authorList>
    </citation>
    <scope>NUCLEOTIDE SEQUENCE [LARGE SCALE GENOMIC DNA]</scope>
    <source>
        <strain evidence="3 4">LHW63015</strain>
    </source>
</reference>
<dbReference type="AlphaFoldDB" id="A0A366LWI7"/>
<evidence type="ECO:0000256" key="1">
    <source>
        <dbReference type="SAM" id="Phobius"/>
    </source>
</evidence>
<dbReference type="Gene3D" id="3.50.50.60">
    <property type="entry name" value="FAD/NAD(P)-binding domain"/>
    <property type="match status" value="1"/>
</dbReference>
<evidence type="ECO:0000313" key="3">
    <source>
        <dbReference type="EMBL" id="RBQ18318.1"/>
    </source>
</evidence>
<dbReference type="GO" id="GO:0016491">
    <property type="term" value="F:oxidoreductase activity"/>
    <property type="evidence" value="ECO:0007669"/>
    <property type="project" value="InterPro"/>
</dbReference>
<organism evidence="3 4">
    <name type="scientific">Spongiactinospora rosea</name>
    <dbReference type="NCBI Taxonomy" id="2248750"/>
    <lineage>
        <taxon>Bacteria</taxon>
        <taxon>Bacillati</taxon>
        <taxon>Actinomycetota</taxon>
        <taxon>Actinomycetes</taxon>
        <taxon>Streptosporangiales</taxon>
        <taxon>Streptosporangiaceae</taxon>
        <taxon>Spongiactinospora</taxon>
    </lineage>
</organism>
<comment type="caution">
    <text evidence="3">The sequence shown here is derived from an EMBL/GenBank/DDBJ whole genome shotgun (WGS) entry which is preliminary data.</text>
</comment>
<keyword evidence="1" id="KW-1133">Transmembrane helix</keyword>
<feature type="transmembrane region" description="Helical" evidence="1">
    <location>
        <begin position="20"/>
        <end position="45"/>
    </location>
</feature>